<dbReference type="SUPFAM" id="SSF57716">
    <property type="entry name" value="Glucocorticoid receptor-like (DNA-binding domain)"/>
    <property type="match status" value="1"/>
</dbReference>
<gene>
    <name evidence="8" type="ORF">DdX_00949</name>
</gene>
<dbReference type="InterPro" id="IPR036957">
    <property type="entry name" value="Znf_PARP_sf"/>
</dbReference>
<dbReference type="GO" id="GO:0005634">
    <property type="term" value="C:nucleus"/>
    <property type="evidence" value="ECO:0007669"/>
    <property type="project" value="UniProtKB-SubCell"/>
</dbReference>
<keyword evidence="2" id="KW-0479">Metal-binding</keyword>
<dbReference type="Proteomes" id="UP001201812">
    <property type="component" value="Unassembled WGS sequence"/>
</dbReference>
<evidence type="ECO:0000259" key="7">
    <source>
        <dbReference type="PROSITE" id="PS50064"/>
    </source>
</evidence>
<protein>
    <submittedName>
        <fullName evidence="8">Poly(ADP-ribose) polymerase and DNA-Ligase zn-finger region domain-containing protein</fullName>
    </submittedName>
</protein>
<dbReference type="GO" id="GO:0003677">
    <property type="term" value="F:DNA binding"/>
    <property type="evidence" value="ECO:0007669"/>
    <property type="project" value="InterPro"/>
</dbReference>
<keyword evidence="9" id="KW-1185">Reference proteome</keyword>
<dbReference type="SMART" id="SM01336">
    <property type="entry name" value="zf-PARP"/>
    <property type="match status" value="1"/>
</dbReference>
<feature type="domain" description="PARP-type" evidence="7">
    <location>
        <begin position="14"/>
        <end position="97"/>
    </location>
</feature>
<comment type="subcellular location">
    <subcellularLocation>
        <location evidence="1">Nucleus</location>
    </subcellularLocation>
</comment>
<feature type="region of interest" description="Disordered" evidence="6">
    <location>
        <begin position="95"/>
        <end position="163"/>
    </location>
</feature>
<sequence>MPAELDYEYKTQPYCTEYARTGASTCRECKGSISESSLRMGTRFPSRKHEGMQESWFHFNCFWRKPRKTISESRIYGIDKLEETDRKRIKSHLKRYSSEDVVAPGSVDEQDKPLPKGVKKRRGQYRATGTPGTPKKSREGVAGGSAKGGRARGRPRGRSAAAK</sequence>
<evidence type="ECO:0000256" key="3">
    <source>
        <dbReference type="ARBA" id="ARBA00022771"/>
    </source>
</evidence>
<evidence type="ECO:0000313" key="8">
    <source>
        <dbReference type="EMBL" id="KAI1728748.1"/>
    </source>
</evidence>
<dbReference type="Pfam" id="PF00645">
    <property type="entry name" value="zf-PARP"/>
    <property type="match status" value="1"/>
</dbReference>
<dbReference type="GO" id="GO:0008270">
    <property type="term" value="F:zinc ion binding"/>
    <property type="evidence" value="ECO:0007669"/>
    <property type="project" value="UniProtKB-KW"/>
</dbReference>
<keyword evidence="3" id="KW-0863">Zinc-finger</keyword>
<dbReference type="AlphaFoldDB" id="A0AAD4RAV1"/>
<keyword evidence="4" id="KW-0862">Zinc</keyword>
<evidence type="ECO:0000256" key="1">
    <source>
        <dbReference type="ARBA" id="ARBA00004123"/>
    </source>
</evidence>
<proteinExistence type="predicted"/>
<organism evidence="8 9">
    <name type="scientific">Ditylenchus destructor</name>
    <dbReference type="NCBI Taxonomy" id="166010"/>
    <lineage>
        <taxon>Eukaryota</taxon>
        <taxon>Metazoa</taxon>
        <taxon>Ecdysozoa</taxon>
        <taxon>Nematoda</taxon>
        <taxon>Chromadorea</taxon>
        <taxon>Rhabditida</taxon>
        <taxon>Tylenchina</taxon>
        <taxon>Tylenchomorpha</taxon>
        <taxon>Sphaerularioidea</taxon>
        <taxon>Anguinidae</taxon>
        <taxon>Anguininae</taxon>
        <taxon>Ditylenchus</taxon>
    </lineage>
</organism>
<evidence type="ECO:0000313" key="9">
    <source>
        <dbReference type="Proteomes" id="UP001201812"/>
    </source>
</evidence>
<dbReference type="PROSITE" id="PS50064">
    <property type="entry name" value="ZF_PARP_2"/>
    <property type="match status" value="1"/>
</dbReference>
<evidence type="ECO:0000256" key="2">
    <source>
        <dbReference type="ARBA" id="ARBA00022723"/>
    </source>
</evidence>
<evidence type="ECO:0000256" key="6">
    <source>
        <dbReference type="SAM" id="MobiDB-lite"/>
    </source>
</evidence>
<comment type="caution">
    <text evidence="8">The sequence shown here is derived from an EMBL/GenBank/DDBJ whole genome shotgun (WGS) entry which is preliminary data.</text>
</comment>
<dbReference type="EMBL" id="JAKKPZ010000001">
    <property type="protein sequence ID" value="KAI1728748.1"/>
    <property type="molecule type" value="Genomic_DNA"/>
</dbReference>
<accession>A0AAD4RAV1</accession>
<dbReference type="InterPro" id="IPR001510">
    <property type="entry name" value="Znf_PARP"/>
</dbReference>
<evidence type="ECO:0000256" key="5">
    <source>
        <dbReference type="ARBA" id="ARBA00023242"/>
    </source>
</evidence>
<evidence type="ECO:0000256" key="4">
    <source>
        <dbReference type="ARBA" id="ARBA00022833"/>
    </source>
</evidence>
<dbReference type="Gene3D" id="3.30.1740.10">
    <property type="entry name" value="Zinc finger, PARP-type"/>
    <property type="match status" value="1"/>
</dbReference>
<keyword evidence="5" id="KW-0539">Nucleus</keyword>
<name>A0AAD4RAV1_9BILA</name>
<reference evidence="8" key="1">
    <citation type="submission" date="2022-01" db="EMBL/GenBank/DDBJ databases">
        <title>Genome Sequence Resource for Two Populations of Ditylenchus destructor, the Migratory Endoparasitic Phytonematode.</title>
        <authorList>
            <person name="Zhang H."/>
            <person name="Lin R."/>
            <person name="Xie B."/>
        </authorList>
    </citation>
    <scope>NUCLEOTIDE SEQUENCE</scope>
    <source>
        <strain evidence="8">BazhouSP</strain>
    </source>
</reference>